<name>A0A9P5X0S5_9AGAR</name>
<accession>A0A9P5X0S5</accession>
<sequence length="174" mass="19062">MAVTALEEINPPFDTFLQQSPNTPNLIVTNPIKNLRTIPLKLEGTVNVDAILDEGSQIIGIRRDVWEKLGVPLRSDQSIVMESANATHERSIGLIRNLQVNIGNLTLYVQAQVVENASYKMLLGQPFLTLTQANTHHFPDGGSHITLADPNSQSVITIPTKPCICPTSKPQGFQ</sequence>
<organism evidence="1 2">
    <name type="scientific">Macrolepiota fuliginosa MF-IS2</name>
    <dbReference type="NCBI Taxonomy" id="1400762"/>
    <lineage>
        <taxon>Eukaryota</taxon>
        <taxon>Fungi</taxon>
        <taxon>Dikarya</taxon>
        <taxon>Basidiomycota</taxon>
        <taxon>Agaricomycotina</taxon>
        <taxon>Agaricomycetes</taxon>
        <taxon>Agaricomycetidae</taxon>
        <taxon>Agaricales</taxon>
        <taxon>Agaricineae</taxon>
        <taxon>Agaricaceae</taxon>
        <taxon>Macrolepiota</taxon>
    </lineage>
</organism>
<evidence type="ECO:0008006" key="3">
    <source>
        <dbReference type="Google" id="ProtNLM"/>
    </source>
</evidence>
<dbReference type="AlphaFoldDB" id="A0A9P5X0S5"/>
<dbReference type="CDD" id="cd00303">
    <property type="entry name" value="retropepsin_like"/>
    <property type="match status" value="1"/>
</dbReference>
<dbReference type="Proteomes" id="UP000807342">
    <property type="component" value="Unassembled WGS sequence"/>
</dbReference>
<evidence type="ECO:0000313" key="1">
    <source>
        <dbReference type="EMBL" id="KAF9440821.1"/>
    </source>
</evidence>
<evidence type="ECO:0000313" key="2">
    <source>
        <dbReference type="Proteomes" id="UP000807342"/>
    </source>
</evidence>
<comment type="caution">
    <text evidence="1">The sequence shown here is derived from an EMBL/GenBank/DDBJ whole genome shotgun (WGS) entry which is preliminary data.</text>
</comment>
<dbReference type="InterPro" id="IPR021109">
    <property type="entry name" value="Peptidase_aspartic_dom_sf"/>
</dbReference>
<dbReference type="Gene3D" id="2.40.70.10">
    <property type="entry name" value="Acid Proteases"/>
    <property type="match status" value="1"/>
</dbReference>
<dbReference type="OrthoDB" id="5596707at2759"/>
<dbReference type="EMBL" id="MU152245">
    <property type="protein sequence ID" value="KAF9440821.1"/>
    <property type="molecule type" value="Genomic_DNA"/>
</dbReference>
<gene>
    <name evidence="1" type="ORF">P691DRAFT_767201</name>
</gene>
<dbReference type="Pfam" id="PF13975">
    <property type="entry name" value="gag-asp_proteas"/>
    <property type="match status" value="1"/>
</dbReference>
<keyword evidence="2" id="KW-1185">Reference proteome</keyword>
<proteinExistence type="predicted"/>
<dbReference type="SUPFAM" id="SSF50630">
    <property type="entry name" value="Acid proteases"/>
    <property type="match status" value="1"/>
</dbReference>
<reference evidence="1" key="1">
    <citation type="submission" date="2020-11" db="EMBL/GenBank/DDBJ databases">
        <authorList>
            <consortium name="DOE Joint Genome Institute"/>
            <person name="Ahrendt S."/>
            <person name="Riley R."/>
            <person name="Andreopoulos W."/>
            <person name="Labutti K."/>
            <person name="Pangilinan J."/>
            <person name="Ruiz-Duenas F.J."/>
            <person name="Barrasa J.M."/>
            <person name="Sanchez-Garcia M."/>
            <person name="Camarero S."/>
            <person name="Miyauchi S."/>
            <person name="Serrano A."/>
            <person name="Linde D."/>
            <person name="Babiker R."/>
            <person name="Drula E."/>
            <person name="Ayuso-Fernandez I."/>
            <person name="Pacheco R."/>
            <person name="Padilla G."/>
            <person name="Ferreira P."/>
            <person name="Barriuso J."/>
            <person name="Kellner H."/>
            <person name="Castanera R."/>
            <person name="Alfaro M."/>
            <person name="Ramirez L."/>
            <person name="Pisabarro A.G."/>
            <person name="Kuo A."/>
            <person name="Tritt A."/>
            <person name="Lipzen A."/>
            <person name="He G."/>
            <person name="Yan M."/>
            <person name="Ng V."/>
            <person name="Cullen D."/>
            <person name="Martin F."/>
            <person name="Rosso M.-N."/>
            <person name="Henrissat B."/>
            <person name="Hibbett D."/>
            <person name="Martinez A.T."/>
            <person name="Grigoriev I.V."/>
        </authorList>
    </citation>
    <scope>NUCLEOTIDE SEQUENCE</scope>
    <source>
        <strain evidence="1">MF-IS2</strain>
    </source>
</reference>
<protein>
    <recommendedName>
        <fullName evidence="3">Peptidase A2 domain-containing protein</fullName>
    </recommendedName>
</protein>